<proteinExistence type="predicted"/>
<dbReference type="AlphaFoldDB" id="X0XXV3"/>
<protein>
    <submittedName>
        <fullName evidence="1">Uncharacterized protein</fullName>
    </submittedName>
</protein>
<reference evidence="1" key="1">
    <citation type="journal article" date="2014" name="Front. Microbiol.">
        <title>High frequency of phylogenetically diverse reductive dehalogenase-homologous genes in deep subseafloor sedimentary metagenomes.</title>
        <authorList>
            <person name="Kawai M."/>
            <person name="Futagami T."/>
            <person name="Toyoda A."/>
            <person name="Takaki Y."/>
            <person name="Nishi S."/>
            <person name="Hori S."/>
            <person name="Arai W."/>
            <person name="Tsubouchi T."/>
            <person name="Morono Y."/>
            <person name="Uchiyama I."/>
            <person name="Ito T."/>
            <person name="Fujiyama A."/>
            <person name="Inagaki F."/>
            <person name="Takami H."/>
        </authorList>
    </citation>
    <scope>NUCLEOTIDE SEQUENCE</scope>
    <source>
        <strain evidence="1">Expedition CK06-06</strain>
    </source>
</reference>
<sequence>SRARKNLLKGFCQILIESEMSFFAFYHKNPLSQEEV</sequence>
<comment type="caution">
    <text evidence="1">The sequence shown here is derived from an EMBL/GenBank/DDBJ whole genome shotgun (WGS) entry which is preliminary data.</text>
</comment>
<feature type="non-terminal residue" evidence="1">
    <location>
        <position position="1"/>
    </location>
</feature>
<dbReference type="EMBL" id="BARS01047769">
    <property type="protein sequence ID" value="GAG29576.1"/>
    <property type="molecule type" value="Genomic_DNA"/>
</dbReference>
<accession>X0XXV3</accession>
<name>X0XXV3_9ZZZZ</name>
<gene>
    <name evidence="1" type="ORF">S01H1_71706</name>
</gene>
<organism evidence="1">
    <name type="scientific">marine sediment metagenome</name>
    <dbReference type="NCBI Taxonomy" id="412755"/>
    <lineage>
        <taxon>unclassified sequences</taxon>
        <taxon>metagenomes</taxon>
        <taxon>ecological metagenomes</taxon>
    </lineage>
</organism>
<evidence type="ECO:0000313" key="1">
    <source>
        <dbReference type="EMBL" id="GAG29576.1"/>
    </source>
</evidence>